<evidence type="ECO:0000256" key="6">
    <source>
        <dbReference type="SAM" id="Phobius"/>
    </source>
</evidence>
<evidence type="ECO:0000256" key="3">
    <source>
        <dbReference type="ARBA" id="ARBA00022989"/>
    </source>
</evidence>
<feature type="region of interest" description="Disordered" evidence="5">
    <location>
        <begin position="1"/>
        <end position="112"/>
    </location>
</feature>
<dbReference type="PANTHER" id="PTHR23502">
    <property type="entry name" value="MAJOR FACILITATOR SUPERFAMILY"/>
    <property type="match status" value="1"/>
</dbReference>
<feature type="transmembrane region" description="Helical" evidence="6">
    <location>
        <begin position="566"/>
        <end position="587"/>
    </location>
</feature>
<feature type="transmembrane region" description="Helical" evidence="6">
    <location>
        <begin position="253"/>
        <end position="275"/>
    </location>
</feature>
<feature type="compositionally biased region" description="Basic and acidic residues" evidence="5">
    <location>
        <begin position="52"/>
        <end position="68"/>
    </location>
</feature>
<sequence length="604" mass="66245">MKKANETGAGPSPSTSGSPTDNETETQDFGSSNAGHQDWDSAQHEPSGADARNLRHEHSEIEVEKPDFPTDGDSSSSSGSISENESRRGRSNSSGFGRRPEVTRTVSHVRDGIESRHDVEAALPLEKQPTPRHLADPNLVTWRTEDPENPKTWSMKQKWAAVFVVSTFTLISPVSSTMTAPALDSIAKELNITNEFEKQLSLSIFVLAYAIGPLLLGPLSELFGRVIVLQLANLFYLFFNLGCGLCHTKVQLIVFRFLAGFGGSAPLAIGGGILSDLFTAEQRGKAMSIYSLAPLLGPAIGPIAGAFISENTSWRWIFYATTIADAVIQCAGLFLLRETYTPVLLRWRKEKLIKETGNTDLHTDFDDPDKTVSRTLATAFVRPFRLLFTQPIIQVLAVYMMYLYGLMYLVLSTFPGLWQISYGMSTGIGGLNYIALGLGFFLGAQICAPLQDRIYARLKRRYNVSVGRPEFRIPMMVPGAFMMPIGLIIYGWTAQYRVHWIGPDIGVVIFSGGVIIGFQAIQGFLVDSYTRYAASAVAAATVLRSLAGFGFPLFAPSLYAKLDYGWGNTMLAFIGVLIGWPGPILLWKYGEKLRSKSTFAAGPR</sequence>
<protein>
    <recommendedName>
        <fullName evidence="7">Major facilitator superfamily (MFS) profile domain-containing protein</fullName>
    </recommendedName>
</protein>
<comment type="caution">
    <text evidence="8">The sequence shown here is derived from an EMBL/GenBank/DDBJ whole genome shotgun (WGS) entry which is preliminary data.</text>
</comment>
<evidence type="ECO:0000313" key="9">
    <source>
        <dbReference type="Proteomes" id="UP001583177"/>
    </source>
</evidence>
<reference evidence="8 9" key="1">
    <citation type="journal article" date="2024" name="IMA Fungus">
        <title>IMA Genome - F19 : A genome assembly and annotation guide to empower mycologists, including annotated draft genome sequences of Ceratocystis pirilliformis, Diaporthe australafricana, Fusarium ophioides, Paecilomyces lecythidis, and Sporothrix stenoceras.</title>
        <authorList>
            <person name="Aylward J."/>
            <person name="Wilson A.M."/>
            <person name="Visagie C.M."/>
            <person name="Spraker J."/>
            <person name="Barnes I."/>
            <person name="Buitendag C."/>
            <person name="Ceriani C."/>
            <person name="Del Mar Angel L."/>
            <person name="du Plessis D."/>
            <person name="Fuchs T."/>
            <person name="Gasser K."/>
            <person name="Kramer D."/>
            <person name="Li W."/>
            <person name="Munsamy K."/>
            <person name="Piso A."/>
            <person name="Price J.L."/>
            <person name="Sonnekus B."/>
            <person name="Thomas C."/>
            <person name="van der Nest A."/>
            <person name="van Dijk A."/>
            <person name="van Heerden A."/>
            <person name="van Vuuren N."/>
            <person name="Yilmaz N."/>
            <person name="Duong T.A."/>
            <person name="van der Merwe N.A."/>
            <person name="Wingfield M.J."/>
            <person name="Wingfield B.D."/>
        </authorList>
    </citation>
    <scope>NUCLEOTIDE SEQUENCE [LARGE SCALE GENOMIC DNA]</scope>
    <source>
        <strain evidence="8 9">CMW 18300</strain>
    </source>
</reference>
<accession>A0ABR3XWC1</accession>
<evidence type="ECO:0000256" key="2">
    <source>
        <dbReference type="ARBA" id="ARBA00022692"/>
    </source>
</evidence>
<evidence type="ECO:0000259" key="7">
    <source>
        <dbReference type="PROSITE" id="PS50850"/>
    </source>
</evidence>
<dbReference type="InterPro" id="IPR020846">
    <property type="entry name" value="MFS_dom"/>
</dbReference>
<feature type="transmembrane region" description="Helical" evidence="6">
    <location>
        <begin position="431"/>
        <end position="450"/>
    </location>
</feature>
<feature type="transmembrane region" description="Helical" evidence="6">
    <location>
        <begin position="505"/>
        <end position="525"/>
    </location>
</feature>
<evidence type="ECO:0000313" key="8">
    <source>
        <dbReference type="EMBL" id="KAL1879837.1"/>
    </source>
</evidence>
<keyword evidence="3 6" id="KW-1133">Transmembrane helix</keyword>
<feature type="transmembrane region" description="Helical" evidence="6">
    <location>
        <begin position="287"/>
        <end position="308"/>
    </location>
</feature>
<evidence type="ECO:0000256" key="4">
    <source>
        <dbReference type="ARBA" id="ARBA00023136"/>
    </source>
</evidence>
<proteinExistence type="predicted"/>
<dbReference type="CDD" id="cd17323">
    <property type="entry name" value="MFS_Tpo1_MDR_like"/>
    <property type="match status" value="1"/>
</dbReference>
<feature type="transmembrane region" description="Helical" evidence="6">
    <location>
        <begin position="314"/>
        <end position="336"/>
    </location>
</feature>
<feature type="transmembrane region" description="Helical" evidence="6">
    <location>
        <begin position="392"/>
        <end position="411"/>
    </location>
</feature>
<dbReference type="PANTHER" id="PTHR23502:SF60">
    <property type="entry name" value="MAJOR FACILITATOR SUPERFAMILY (MFS) PROFILE DOMAIN-CONTAINING PROTEIN-RELATED"/>
    <property type="match status" value="1"/>
</dbReference>
<evidence type="ECO:0000256" key="1">
    <source>
        <dbReference type="ARBA" id="ARBA00004141"/>
    </source>
</evidence>
<keyword evidence="9" id="KW-1185">Reference proteome</keyword>
<dbReference type="PROSITE" id="PS50850">
    <property type="entry name" value="MFS"/>
    <property type="match status" value="1"/>
</dbReference>
<feature type="compositionally biased region" description="Low complexity" evidence="5">
    <location>
        <begin position="7"/>
        <end position="20"/>
    </location>
</feature>
<dbReference type="InterPro" id="IPR011701">
    <property type="entry name" value="MFS"/>
</dbReference>
<keyword evidence="4 6" id="KW-0472">Membrane</keyword>
<feature type="compositionally biased region" description="Low complexity" evidence="5">
    <location>
        <begin position="71"/>
        <end position="83"/>
    </location>
</feature>
<feature type="compositionally biased region" description="Basic and acidic residues" evidence="5">
    <location>
        <begin position="98"/>
        <end position="112"/>
    </location>
</feature>
<feature type="transmembrane region" description="Helical" evidence="6">
    <location>
        <begin position="200"/>
        <end position="219"/>
    </location>
</feature>
<keyword evidence="2 6" id="KW-0812">Transmembrane</keyword>
<dbReference type="SUPFAM" id="SSF103473">
    <property type="entry name" value="MFS general substrate transporter"/>
    <property type="match status" value="1"/>
</dbReference>
<dbReference type="EMBL" id="JAWRVE010000009">
    <property type="protein sequence ID" value="KAL1879837.1"/>
    <property type="molecule type" value="Genomic_DNA"/>
</dbReference>
<feature type="transmembrane region" description="Helical" evidence="6">
    <location>
        <begin position="226"/>
        <end position="247"/>
    </location>
</feature>
<organism evidence="8 9">
    <name type="scientific">Diaporthe australafricana</name>
    <dbReference type="NCBI Taxonomy" id="127596"/>
    <lineage>
        <taxon>Eukaryota</taxon>
        <taxon>Fungi</taxon>
        <taxon>Dikarya</taxon>
        <taxon>Ascomycota</taxon>
        <taxon>Pezizomycotina</taxon>
        <taxon>Sordariomycetes</taxon>
        <taxon>Sordariomycetidae</taxon>
        <taxon>Diaporthales</taxon>
        <taxon>Diaporthaceae</taxon>
        <taxon>Diaporthe</taxon>
    </lineage>
</organism>
<feature type="domain" description="Major facilitator superfamily (MFS) profile" evidence="7">
    <location>
        <begin position="161"/>
        <end position="594"/>
    </location>
</feature>
<feature type="transmembrane region" description="Helical" evidence="6">
    <location>
        <begin position="532"/>
        <end position="554"/>
    </location>
</feature>
<evidence type="ECO:0000256" key="5">
    <source>
        <dbReference type="SAM" id="MobiDB-lite"/>
    </source>
</evidence>
<feature type="transmembrane region" description="Helical" evidence="6">
    <location>
        <begin position="471"/>
        <end position="493"/>
    </location>
</feature>
<dbReference type="Gene3D" id="1.20.1250.20">
    <property type="entry name" value="MFS general substrate transporter like domains"/>
    <property type="match status" value="1"/>
</dbReference>
<name>A0ABR3XWC1_9PEZI</name>
<dbReference type="Proteomes" id="UP001583177">
    <property type="component" value="Unassembled WGS sequence"/>
</dbReference>
<feature type="transmembrane region" description="Helical" evidence="6">
    <location>
        <begin position="159"/>
        <end position="180"/>
    </location>
</feature>
<dbReference type="Pfam" id="PF07690">
    <property type="entry name" value="MFS_1"/>
    <property type="match status" value="1"/>
</dbReference>
<dbReference type="InterPro" id="IPR036259">
    <property type="entry name" value="MFS_trans_sf"/>
</dbReference>
<comment type="subcellular location">
    <subcellularLocation>
        <location evidence="1">Membrane</location>
        <topology evidence="1">Multi-pass membrane protein</topology>
    </subcellularLocation>
</comment>
<gene>
    <name evidence="8" type="ORF">Daus18300_001675</name>
</gene>